<feature type="signal peptide" evidence="1">
    <location>
        <begin position="1"/>
        <end position="24"/>
    </location>
</feature>
<dbReference type="EMBL" id="MFEH01000003">
    <property type="protein sequence ID" value="OGE74007.1"/>
    <property type="molecule type" value="Genomic_DNA"/>
</dbReference>
<accession>A0A1F5N8L8</accession>
<proteinExistence type="predicted"/>
<sequence>MEGQTMKCFFFVLSALAFAMPVYAQIPAAQQERVTIDLTKSKTFGEIVTELSGDGANSRIGIVAHTAGCEASRIVPPLVPYDDFPVYEVLKQVAGRIGCYVEVKPPLTYIRKVKPGSLQEATVPEVTATQNANPVVSGPAVQARSAAIQPPQMDPDEMYRRRRSLPGYNPCFYGDYGCESFLAKQNRFAYGSIGYPAAVGYGAVGYMQPGTVGYVDPFYAEVSRTVRNRGTIGGLKTQGRTKGVEIYLRGCYIGAANQIDGIVDQKVPLIAGEYADLTAVRISDGHYYTWPVRAYSQAENEVVGGRHMTIVITDDHFKEQRVFDQSTVKKDCEASSR</sequence>
<feature type="chain" id="PRO_5009520097" evidence="1">
    <location>
        <begin position="25"/>
        <end position="337"/>
    </location>
</feature>
<evidence type="ECO:0000313" key="3">
    <source>
        <dbReference type="Proteomes" id="UP000177610"/>
    </source>
</evidence>
<dbReference type="Proteomes" id="UP000177610">
    <property type="component" value="Unassembled WGS sequence"/>
</dbReference>
<name>A0A1F5N8L8_9BACT</name>
<evidence type="ECO:0000256" key="1">
    <source>
        <dbReference type="SAM" id="SignalP"/>
    </source>
</evidence>
<organism evidence="2 3">
    <name type="scientific">Candidatus Doudnabacteria bacterium RIFCSPHIGHO2_01_FULL_41_86</name>
    <dbReference type="NCBI Taxonomy" id="1817821"/>
    <lineage>
        <taxon>Bacteria</taxon>
        <taxon>Candidatus Doudnaibacteriota</taxon>
    </lineage>
</organism>
<dbReference type="STRING" id="1817821.A2717_00555"/>
<gene>
    <name evidence="2" type="ORF">A2717_00555</name>
</gene>
<keyword evidence="1" id="KW-0732">Signal</keyword>
<protein>
    <submittedName>
        <fullName evidence="2">Uncharacterized protein</fullName>
    </submittedName>
</protein>
<dbReference type="AlphaFoldDB" id="A0A1F5N8L8"/>
<evidence type="ECO:0000313" key="2">
    <source>
        <dbReference type="EMBL" id="OGE74007.1"/>
    </source>
</evidence>
<reference evidence="2 3" key="1">
    <citation type="journal article" date="2016" name="Nat. Commun.">
        <title>Thousands of microbial genomes shed light on interconnected biogeochemical processes in an aquifer system.</title>
        <authorList>
            <person name="Anantharaman K."/>
            <person name="Brown C.T."/>
            <person name="Hug L.A."/>
            <person name="Sharon I."/>
            <person name="Castelle C.J."/>
            <person name="Probst A.J."/>
            <person name="Thomas B.C."/>
            <person name="Singh A."/>
            <person name="Wilkins M.J."/>
            <person name="Karaoz U."/>
            <person name="Brodie E.L."/>
            <person name="Williams K.H."/>
            <person name="Hubbard S.S."/>
            <person name="Banfield J.F."/>
        </authorList>
    </citation>
    <scope>NUCLEOTIDE SEQUENCE [LARGE SCALE GENOMIC DNA]</scope>
</reference>
<comment type="caution">
    <text evidence="2">The sequence shown here is derived from an EMBL/GenBank/DDBJ whole genome shotgun (WGS) entry which is preliminary data.</text>
</comment>